<comment type="caution">
    <text evidence="3">The sequence shown here is derived from an EMBL/GenBank/DDBJ whole genome shotgun (WGS) entry which is preliminary data.</text>
</comment>
<dbReference type="VEuPathDB" id="AmoebaDB:EHI7A_001830"/>
<gene>
    <name evidence="3" type="ORF">CL6EHI_096330</name>
</gene>
<dbReference type="InterPro" id="IPR050248">
    <property type="entry name" value="Polysacc_deacetylase_ArnD"/>
</dbReference>
<evidence type="ECO:0000256" key="1">
    <source>
        <dbReference type="SAM" id="Phobius"/>
    </source>
</evidence>
<dbReference type="InterPro" id="IPR011330">
    <property type="entry name" value="Glyco_hydro/deAcase_b/a-brl"/>
</dbReference>
<feature type="domain" description="NodB homology" evidence="2">
    <location>
        <begin position="54"/>
        <end position="230"/>
    </location>
</feature>
<keyword evidence="1" id="KW-0812">Transmembrane</keyword>
<keyword evidence="1" id="KW-0472">Membrane</keyword>
<dbReference type="GO" id="GO:0004099">
    <property type="term" value="F:chitin deacetylase activity"/>
    <property type="evidence" value="ECO:0007669"/>
    <property type="project" value="UniProtKB-ARBA"/>
</dbReference>
<reference evidence="3 4" key="1">
    <citation type="submission" date="2016-05" db="EMBL/GenBank/DDBJ databases">
        <title>First whole genome sequencing of Entamoeba histolytica HM1:IMSS-clone-6.</title>
        <authorList>
            <person name="Mukherjee Avik.K."/>
            <person name="Izumyama S."/>
            <person name="Nakada-Tsukui K."/>
            <person name="Nozaki T."/>
        </authorList>
    </citation>
    <scope>NUCLEOTIDE SEQUENCE [LARGE SCALE GENOMIC DNA]</scope>
    <source>
        <strain evidence="3 4">HM1:IMSS clone 6</strain>
    </source>
</reference>
<dbReference type="GO" id="GO:0005975">
    <property type="term" value="P:carbohydrate metabolic process"/>
    <property type="evidence" value="ECO:0007669"/>
    <property type="project" value="InterPro"/>
</dbReference>
<dbReference type="VEuPathDB" id="AmoebaDB:KM1_005970"/>
<dbReference type="Pfam" id="PF01522">
    <property type="entry name" value="Polysacc_deac_1"/>
    <property type="match status" value="1"/>
</dbReference>
<dbReference type="VEuPathDB" id="AmoebaDB:EHI8A_007170"/>
<dbReference type="Gene3D" id="3.20.20.370">
    <property type="entry name" value="Glycoside hydrolase/deacetylase"/>
    <property type="match status" value="1"/>
</dbReference>
<dbReference type="InterPro" id="IPR002509">
    <property type="entry name" value="NODB_dom"/>
</dbReference>
<dbReference type="VEuPathDB" id="AmoebaDB:EHI_096330"/>
<dbReference type="Proteomes" id="UP000078387">
    <property type="component" value="Unassembled WGS sequence"/>
</dbReference>
<sequence>MNGIGWAIIILLLLFIVSLLLFIIYSVLFQARWLMWIINKINPKALFYFPIKTKIIALTVDDAPSNQTEEFLDLFKRYGIHVTFFIIGERVKGREEKMKRIIEEGHEIGNHTYYDEPSFKNTKEEFEDKLRRTDEVMKPYSLNQRYKWFRPGSGIPSSFMYDCLEKYGYKLVIGSCHAFDAQIKNCSYTSFILKHGICSGDIVIVHDREYTLPEVESFLEYCKDKKIQIMSLGEMCDFMNGLQNEEINSTLHKPILPYSIPTPESHSQSINEYLH</sequence>
<dbReference type="PROSITE" id="PS51677">
    <property type="entry name" value="NODB"/>
    <property type="match status" value="1"/>
</dbReference>
<evidence type="ECO:0000259" key="2">
    <source>
        <dbReference type="PROSITE" id="PS51677"/>
    </source>
</evidence>
<dbReference type="AlphaFoldDB" id="A0A5K1TYB6"/>
<dbReference type="SUPFAM" id="SSF88713">
    <property type="entry name" value="Glycoside hydrolase/deacetylase"/>
    <property type="match status" value="1"/>
</dbReference>
<evidence type="ECO:0000313" key="3">
    <source>
        <dbReference type="EMBL" id="GAT93030.1"/>
    </source>
</evidence>
<protein>
    <submittedName>
        <fullName evidence="3">Polysaccharide deacetylase putative</fullName>
    </submittedName>
</protein>
<dbReference type="VEuPathDB" id="AmoebaDB:EHI5A_008630"/>
<accession>A0A5K1TYB6</accession>
<dbReference type="OMA" id="GWFTTPM"/>
<dbReference type="EMBL" id="BDEQ01000001">
    <property type="protein sequence ID" value="GAT93030.1"/>
    <property type="molecule type" value="Genomic_DNA"/>
</dbReference>
<dbReference type="PANTHER" id="PTHR10587:SF125">
    <property type="entry name" value="POLYSACCHARIDE DEACETYLASE YHEN-RELATED"/>
    <property type="match status" value="1"/>
</dbReference>
<name>A0A5K1TYB6_ENTHI</name>
<evidence type="ECO:0000313" key="4">
    <source>
        <dbReference type="Proteomes" id="UP000078387"/>
    </source>
</evidence>
<dbReference type="PANTHER" id="PTHR10587">
    <property type="entry name" value="GLYCOSYL TRANSFERASE-RELATED"/>
    <property type="match status" value="1"/>
</dbReference>
<organism evidence="3 4">
    <name type="scientific">Entamoeba histolytica</name>
    <dbReference type="NCBI Taxonomy" id="5759"/>
    <lineage>
        <taxon>Eukaryota</taxon>
        <taxon>Amoebozoa</taxon>
        <taxon>Evosea</taxon>
        <taxon>Archamoebae</taxon>
        <taxon>Mastigamoebida</taxon>
        <taxon>Entamoebidae</taxon>
        <taxon>Entamoeba</taxon>
    </lineage>
</organism>
<keyword evidence="1" id="KW-1133">Transmembrane helix</keyword>
<proteinExistence type="predicted"/>
<feature type="transmembrane region" description="Helical" evidence="1">
    <location>
        <begin position="6"/>
        <end position="28"/>
    </location>
</feature>